<dbReference type="Proteomes" id="UP000745859">
    <property type="component" value="Unassembled WGS sequence"/>
</dbReference>
<sequence>MVSAGLKIDRFSDKHLAKAFCLDLFPFNFTKPNQQDLADLVNIDKTLRKH</sequence>
<proteinExistence type="predicted"/>
<organism evidence="1 2">
    <name type="scientific">Wenyingzhuangia heitensis</name>
    <dbReference type="NCBI Taxonomy" id="1487859"/>
    <lineage>
        <taxon>Bacteria</taxon>
        <taxon>Pseudomonadati</taxon>
        <taxon>Bacteroidota</taxon>
        <taxon>Flavobacteriia</taxon>
        <taxon>Flavobacteriales</taxon>
        <taxon>Flavobacteriaceae</taxon>
        <taxon>Wenyingzhuangia</taxon>
    </lineage>
</organism>
<protein>
    <recommendedName>
        <fullName evidence="3">Transposase</fullName>
    </recommendedName>
</protein>
<accession>A0ABX0UCR4</accession>
<comment type="caution">
    <text evidence="1">The sequence shown here is derived from an EMBL/GenBank/DDBJ whole genome shotgun (WGS) entry which is preliminary data.</text>
</comment>
<reference evidence="1 2" key="1">
    <citation type="submission" date="2020-03" db="EMBL/GenBank/DDBJ databases">
        <title>Genomic Encyclopedia of Type Strains, Phase IV (KMG-IV): sequencing the most valuable type-strain genomes for metagenomic binning, comparative biology and taxonomic classification.</title>
        <authorList>
            <person name="Goeker M."/>
        </authorList>
    </citation>
    <scope>NUCLEOTIDE SEQUENCE [LARGE SCALE GENOMIC DNA]</scope>
    <source>
        <strain evidence="1 2">DSM 101599</strain>
    </source>
</reference>
<dbReference type="EMBL" id="JAASQL010000018">
    <property type="protein sequence ID" value="NIJ46634.1"/>
    <property type="molecule type" value="Genomic_DNA"/>
</dbReference>
<evidence type="ECO:0008006" key="3">
    <source>
        <dbReference type="Google" id="ProtNLM"/>
    </source>
</evidence>
<evidence type="ECO:0000313" key="2">
    <source>
        <dbReference type="Proteomes" id="UP000745859"/>
    </source>
</evidence>
<gene>
    <name evidence="1" type="ORF">FHR24_003129</name>
</gene>
<keyword evidence="2" id="KW-1185">Reference proteome</keyword>
<evidence type="ECO:0000313" key="1">
    <source>
        <dbReference type="EMBL" id="NIJ46634.1"/>
    </source>
</evidence>
<name>A0ABX0UCR4_9FLAO</name>